<evidence type="ECO:0000256" key="1">
    <source>
        <dbReference type="SAM" id="MobiDB-lite"/>
    </source>
</evidence>
<feature type="compositionally biased region" description="Basic and acidic residues" evidence="1">
    <location>
        <begin position="98"/>
        <end position="108"/>
    </location>
</feature>
<feature type="compositionally biased region" description="Polar residues" evidence="1">
    <location>
        <begin position="11"/>
        <end position="20"/>
    </location>
</feature>
<protein>
    <submittedName>
        <fullName evidence="2">Uncharacterized protein</fullName>
    </submittedName>
</protein>
<keyword evidence="3" id="KW-1185">Reference proteome</keyword>
<proteinExistence type="predicted"/>
<reference evidence="2" key="1">
    <citation type="submission" date="2021-06" db="EMBL/GenBank/DDBJ databases">
        <authorList>
            <person name="Hodson N. C."/>
            <person name="Mongue J. A."/>
            <person name="Jaron S. K."/>
        </authorList>
    </citation>
    <scope>NUCLEOTIDE SEQUENCE</scope>
</reference>
<feature type="region of interest" description="Disordered" evidence="1">
    <location>
        <begin position="63"/>
        <end position="108"/>
    </location>
</feature>
<dbReference type="PANTHER" id="PTHR10933:SF9">
    <property type="entry name" value="IMMUNOGLOBULIN-BINDING PROTEIN 1"/>
    <property type="match status" value="1"/>
</dbReference>
<evidence type="ECO:0000313" key="2">
    <source>
        <dbReference type="EMBL" id="CAG7824005.1"/>
    </source>
</evidence>
<dbReference type="Proteomes" id="UP000708208">
    <property type="component" value="Unassembled WGS sequence"/>
</dbReference>
<comment type="caution">
    <text evidence="2">The sequence shown here is derived from an EMBL/GenBank/DDBJ whole genome shotgun (WGS) entry which is preliminary data.</text>
</comment>
<feature type="compositionally biased region" description="Acidic residues" evidence="1">
    <location>
        <begin position="77"/>
        <end position="97"/>
    </location>
</feature>
<dbReference type="GO" id="GO:0035303">
    <property type="term" value="P:regulation of dephosphorylation"/>
    <property type="evidence" value="ECO:0007669"/>
    <property type="project" value="TreeGrafter"/>
</dbReference>
<organism evidence="2 3">
    <name type="scientific">Allacma fusca</name>
    <dbReference type="NCBI Taxonomy" id="39272"/>
    <lineage>
        <taxon>Eukaryota</taxon>
        <taxon>Metazoa</taxon>
        <taxon>Ecdysozoa</taxon>
        <taxon>Arthropoda</taxon>
        <taxon>Hexapoda</taxon>
        <taxon>Collembola</taxon>
        <taxon>Symphypleona</taxon>
        <taxon>Sminthuridae</taxon>
        <taxon>Allacma</taxon>
    </lineage>
</organism>
<dbReference type="GO" id="GO:0051721">
    <property type="term" value="F:protein phosphatase 2A binding"/>
    <property type="evidence" value="ECO:0007669"/>
    <property type="project" value="TreeGrafter"/>
</dbReference>
<name>A0A8J2L2B3_9HEXA</name>
<dbReference type="Pfam" id="PF04177">
    <property type="entry name" value="TAP42"/>
    <property type="match status" value="1"/>
</dbReference>
<dbReference type="EMBL" id="CAJVCH010531364">
    <property type="protein sequence ID" value="CAG7824005.1"/>
    <property type="molecule type" value="Genomic_DNA"/>
</dbReference>
<evidence type="ECO:0000313" key="3">
    <source>
        <dbReference type="Proteomes" id="UP000708208"/>
    </source>
</evidence>
<feature type="compositionally biased region" description="Gly residues" evidence="1">
    <location>
        <begin position="1"/>
        <end position="10"/>
    </location>
</feature>
<dbReference type="OrthoDB" id="10261753at2759"/>
<accession>A0A8J2L2B3</accession>
<dbReference type="GO" id="GO:0009966">
    <property type="term" value="P:regulation of signal transduction"/>
    <property type="evidence" value="ECO:0007669"/>
    <property type="project" value="InterPro"/>
</dbReference>
<dbReference type="PANTHER" id="PTHR10933">
    <property type="entry name" value="IMMUNOGLOBULIN-BINDING PROTEIN 1"/>
    <property type="match status" value="1"/>
</dbReference>
<dbReference type="GO" id="GO:0005829">
    <property type="term" value="C:cytosol"/>
    <property type="evidence" value="ECO:0007669"/>
    <property type="project" value="TreeGrafter"/>
</dbReference>
<feature type="region of interest" description="Disordered" evidence="1">
    <location>
        <begin position="1"/>
        <end position="20"/>
    </location>
</feature>
<sequence>MKDQKSGGGDSSKTIIAKKNNSSGIQTFILTRSDVEKKVFGLGYPALPVMTVDELYAQRRAEGIWGPPPSGVQMPPSEEEQADREAEANELTEEADDPERLQQLRNMDEYKDMHRRGWGNRMNRS</sequence>
<dbReference type="AlphaFoldDB" id="A0A8J2L2B3"/>
<dbReference type="InterPro" id="IPR007304">
    <property type="entry name" value="TAP46-like"/>
</dbReference>
<gene>
    <name evidence="2" type="ORF">AFUS01_LOCUS34188</name>
</gene>